<accession>A0A834AHU9</accession>
<protein>
    <submittedName>
        <fullName evidence="2">Uncharacterized protein</fullName>
    </submittedName>
</protein>
<dbReference type="AlphaFoldDB" id="A0A834AHU9"/>
<evidence type="ECO:0000313" key="3">
    <source>
        <dbReference type="Proteomes" id="UP000664940"/>
    </source>
</evidence>
<feature type="region of interest" description="Disordered" evidence="1">
    <location>
        <begin position="29"/>
        <end position="63"/>
    </location>
</feature>
<dbReference type="EMBL" id="JABVXQ010000005">
    <property type="protein sequence ID" value="KAF6109790.1"/>
    <property type="molecule type" value="Genomic_DNA"/>
</dbReference>
<comment type="caution">
    <text evidence="2">The sequence shown here is derived from an EMBL/GenBank/DDBJ whole genome shotgun (WGS) entry which is preliminary data.</text>
</comment>
<organism evidence="2 3">
    <name type="scientific">Phyllostomus discolor</name>
    <name type="common">pale spear-nosed bat</name>
    <dbReference type="NCBI Taxonomy" id="89673"/>
    <lineage>
        <taxon>Eukaryota</taxon>
        <taxon>Metazoa</taxon>
        <taxon>Chordata</taxon>
        <taxon>Craniata</taxon>
        <taxon>Vertebrata</taxon>
        <taxon>Euteleostomi</taxon>
        <taxon>Mammalia</taxon>
        <taxon>Eutheria</taxon>
        <taxon>Laurasiatheria</taxon>
        <taxon>Chiroptera</taxon>
        <taxon>Yangochiroptera</taxon>
        <taxon>Phyllostomidae</taxon>
        <taxon>Phyllostominae</taxon>
        <taxon>Phyllostomus</taxon>
    </lineage>
</organism>
<reference evidence="2 3" key="1">
    <citation type="journal article" date="2020" name="Nature">
        <title>Six reference-quality genomes reveal evolution of bat adaptations.</title>
        <authorList>
            <person name="Jebb D."/>
            <person name="Huang Z."/>
            <person name="Pippel M."/>
            <person name="Hughes G.M."/>
            <person name="Lavrichenko K."/>
            <person name="Devanna P."/>
            <person name="Winkler S."/>
            <person name="Jermiin L.S."/>
            <person name="Skirmuntt E.C."/>
            <person name="Katzourakis A."/>
            <person name="Burkitt-Gray L."/>
            <person name="Ray D.A."/>
            <person name="Sullivan K.A.M."/>
            <person name="Roscito J.G."/>
            <person name="Kirilenko B.M."/>
            <person name="Davalos L.M."/>
            <person name="Corthals A.P."/>
            <person name="Power M.L."/>
            <person name="Jones G."/>
            <person name="Ransome R.D."/>
            <person name="Dechmann D.K.N."/>
            <person name="Locatelli A.G."/>
            <person name="Puechmaille S.J."/>
            <person name="Fedrigo O."/>
            <person name="Jarvis E.D."/>
            <person name="Hiller M."/>
            <person name="Vernes S.C."/>
            <person name="Myers E.W."/>
            <person name="Teeling E.C."/>
        </authorList>
    </citation>
    <scope>NUCLEOTIDE SEQUENCE [LARGE SCALE GENOMIC DNA]</scope>
    <source>
        <strain evidence="2">Bat1K_MPI-CBG_1</strain>
    </source>
</reference>
<dbReference type="Proteomes" id="UP000664940">
    <property type="component" value="Unassembled WGS sequence"/>
</dbReference>
<gene>
    <name evidence="2" type="ORF">HJG60_010993</name>
</gene>
<sequence length="306" mass="32267">MRKQTSRSYSCSSAGSEFKHELLTATQSCSVSHRNRGPGPAAHGDGPRDPSARPSSAGLEWADPGALPAAAAPAVLPGFEPATRVAWLPGSSHHCLQISPVEELRTLTGTPPWGLDLLRRDTVSASSCLSFLVTQHPGRTEDGGSARAPPPTVPFCLGLWPLSGLGSLRALREAGVDVLGTPVVGCGIQVCLPYLPCDHGWVPSPLLAAHHCKMVPILGLFKLGHLRDFEFMILGVPHPEGAFNRSGAPRPGRCPRTVVLPLSGEDTLGSFVCAVRPLVAILEHSSSRPRSPSPLCRVGVGLARRN</sequence>
<proteinExistence type="predicted"/>
<evidence type="ECO:0000256" key="1">
    <source>
        <dbReference type="SAM" id="MobiDB-lite"/>
    </source>
</evidence>
<evidence type="ECO:0000313" key="2">
    <source>
        <dbReference type="EMBL" id="KAF6109790.1"/>
    </source>
</evidence>
<name>A0A834AHU9_9CHIR</name>